<keyword evidence="1" id="KW-0732">Signal</keyword>
<reference evidence="3" key="1">
    <citation type="submission" date="2020-11" db="EMBL/GenBank/DDBJ databases">
        <title>Azospira inquinata sp. nov.</title>
        <authorList>
            <person name="Moe W.M."/>
            <person name="Mikes M.C."/>
        </authorList>
    </citation>
    <scope>NUCLEOTIDE SEQUENCE</scope>
    <source>
        <strain evidence="3">Azo-3</strain>
    </source>
</reference>
<protein>
    <submittedName>
        <fullName evidence="3">Membrane integrity-associated transporter subunit PqiC</fullName>
    </submittedName>
</protein>
<organism evidence="3 4">
    <name type="scientific">Azospira inquinata</name>
    <dbReference type="NCBI Taxonomy" id="2785627"/>
    <lineage>
        <taxon>Bacteria</taxon>
        <taxon>Pseudomonadati</taxon>
        <taxon>Pseudomonadota</taxon>
        <taxon>Betaproteobacteria</taxon>
        <taxon>Rhodocyclales</taxon>
        <taxon>Rhodocyclaceae</taxon>
        <taxon>Azospira</taxon>
    </lineage>
</organism>
<name>A0A975XV08_9RHOO</name>
<dbReference type="RefSeq" id="WP_216127351.1">
    <property type="nucleotide sequence ID" value="NZ_CP064782.1"/>
</dbReference>
<proteinExistence type="predicted"/>
<evidence type="ECO:0000313" key="4">
    <source>
        <dbReference type="Proteomes" id="UP000683428"/>
    </source>
</evidence>
<feature type="signal peptide" evidence="1">
    <location>
        <begin position="1"/>
        <end position="20"/>
    </location>
</feature>
<keyword evidence="4" id="KW-1185">Reference proteome</keyword>
<evidence type="ECO:0000256" key="1">
    <source>
        <dbReference type="SAM" id="SignalP"/>
    </source>
</evidence>
<dbReference type="InterPro" id="IPR005586">
    <property type="entry name" value="ABC_trans_aux"/>
</dbReference>
<dbReference type="EMBL" id="CP064782">
    <property type="protein sequence ID" value="QWT49353.1"/>
    <property type="molecule type" value="Genomic_DNA"/>
</dbReference>
<evidence type="ECO:0000259" key="2">
    <source>
        <dbReference type="Pfam" id="PF03886"/>
    </source>
</evidence>
<evidence type="ECO:0000313" key="3">
    <source>
        <dbReference type="EMBL" id="QWT49353.1"/>
    </source>
</evidence>
<dbReference type="AlphaFoldDB" id="A0A975XV08"/>
<feature type="chain" id="PRO_5037057038" evidence="1">
    <location>
        <begin position="21"/>
        <end position="199"/>
    </location>
</feature>
<dbReference type="KEGG" id="aiq:Azoinq_01685"/>
<dbReference type="Pfam" id="PF03886">
    <property type="entry name" value="ABC_trans_aux"/>
    <property type="match status" value="1"/>
</dbReference>
<accession>A0A975XV08</accession>
<dbReference type="PROSITE" id="PS51257">
    <property type="entry name" value="PROKAR_LIPOPROTEIN"/>
    <property type="match status" value="1"/>
</dbReference>
<gene>
    <name evidence="3" type="ORF">Azoinq_01685</name>
</gene>
<sequence>MKSAAHLVCLALLTTLGACASAPPTRYVTLADDRAPQAGTATTPAIAVVRANVPELIDRPQLVLRQDPNHVVLSDQYRWAEPLRQAIPRLIAQDLGQILNSRRVAAVLPDDAGFPLDYKLTLEVQQLDALVGQGVDVDVLWRLEAPNGKSLTGRSTFRQPLAGTPEDPLTLVAAQRQALRRVAGEIGKAVRGRGSAEGR</sequence>
<dbReference type="Proteomes" id="UP000683428">
    <property type="component" value="Chromosome"/>
</dbReference>
<feature type="domain" description="ABC-type transport auxiliary lipoprotein component" evidence="2">
    <location>
        <begin position="34"/>
        <end position="186"/>
    </location>
</feature>